<reference evidence="2 3" key="1">
    <citation type="submission" date="2019-02" db="EMBL/GenBank/DDBJ databases">
        <title>Comparative genomic analysis of the Hafnia genus genomes.</title>
        <authorList>
            <person name="Zhiqiu Y."/>
            <person name="Chao Y."/>
            <person name="Yuhui D."/>
            <person name="Di H."/>
            <person name="Bin L."/>
        </authorList>
    </citation>
    <scope>NUCLEOTIDE SEQUENCE [LARGE SCALE GENOMIC DNA]</scope>
    <source>
        <strain evidence="2 3">PCM_1194</strain>
    </source>
</reference>
<comment type="caution">
    <text evidence="2">The sequence shown here is derived from an EMBL/GenBank/DDBJ whole genome shotgun (WGS) entry which is preliminary data.</text>
</comment>
<name>A0A4Q9EH46_9GAMM</name>
<keyword evidence="1" id="KW-1133">Transmembrane helix</keyword>
<evidence type="ECO:0000256" key="1">
    <source>
        <dbReference type="SAM" id="Phobius"/>
    </source>
</evidence>
<accession>A0A4Q9EH46</accession>
<sequence length="117" mass="13165">MDDWGLALVIWSAYLSVIYVMILLTVCLGALGGSLKCRRILLWIEAPQIAAVVLFSAVTYWWNAYGGVTIVIVFSATVMLFSLIVALLVSRWLGHPFHLWIVCHIIFITMIWPLISV</sequence>
<feature type="transmembrane region" description="Helical" evidence="1">
    <location>
        <begin position="97"/>
        <end position="115"/>
    </location>
</feature>
<keyword evidence="1" id="KW-0472">Membrane</keyword>
<feature type="transmembrane region" description="Helical" evidence="1">
    <location>
        <begin position="40"/>
        <end position="62"/>
    </location>
</feature>
<protein>
    <submittedName>
        <fullName evidence="2">Uncharacterized protein</fullName>
    </submittedName>
</protein>
<gene>
    <name evidence="2" type="ORF">EYY89_19225</name>
</gene>
<dbReference type="Proteomes" id="UP000293380">
    <property type="component" value="Unassembled WGS sequence"/>
</dbReference>
<keyword evidence="1" id="KW-0812">Transmembrane</keyword>
<organism evidence="2 3">
    <name type="scientific">Hafnia paralvei</name>
    <dbReference type="NCBI Taxonomy" id="546367"/>
    <lineage>
        <taxon>Bacteria</taxon>
        <taxon>Pseudomonadati</taxon>
        <taxon>Pseudomonadota</taxon>
        <taxon>Gammaproteobacteria</taxon>
        <taxon>Enterobacterales</taxon>
        <taxon>Hafniaceae</taxon>
        <taxon>Hafnia</taxon>
    </lineage>
</organism>
<dbReference type="RefSeq" id="WP_130960419.1">
    <property type="nucleotide sequence ID" value="NZ_SITD01000066.1"/>
</dbReference>
<dbReference type="EMBL" id="SITD01000066">
    <property type="protein sequence ID" value="TBM21757.1"/>
    <property type="molecule type" value="Genomic_DNA"/>
</dbReference>
<evidence type="ECO:0000313" key="2">
    <source>
        <dbReference type="EMBL" id="TBM21757.1"/>
    </source>
</evidence>
<dbReference type="AlphaFoldDB" id="A0A4Q9EH46"/>
<feature type="transmembrane region" description="Helical" evidence="1">
    <location>
        <begin position="68"/>
        <end position="90"/>
    </location>
</feature>
<feature type="transmembrane region" description="Helical" evidence="1">
    <location>
        <begin position="6"/>
        <end position="28"/>
    </location>
</feature>
<evidence type="ECO:0000313" key="3">
    <source>
        <dbReference type="Proteomes" id="UP000293380"/>
    </source>
</evidence>
<proteinExistence type="predicted"/>